<dbReference type="eggNOG" id="COG4346">
    <property type="taxonomic scope" value="Bacteria"/>
</dbReference>
<comment type="subcellular location">
    <subcellularLocation>
        <location evidence="10">Cell membrane</location>
    </subcellularLocation>
    <subcellularLocation>
        <location evidence="1">Endomembrane system</location>
        <topology evidence="1">Multi-pass membrane protein</topology>
    </subcellularLocation>
</comment>
<feature type="transmembrane region" description="Helical" evidence="10">
    <location>
        <begin position="417"/>
        <end position="433"/>
    </location>
</feature>
<feature type="transmembrane region" description="Helical" evidence="10">
    <location>
        <begin position="143"/>
        <end position="159"/>
    </location>
</feature>
<dbReference type="AlphaFoldDB" id="A0A0A0IZH9"/>
<evidence type="ECO:0000256" key="3">
    <source>
        <dbReference type="ARBA" id="ARBA00007222"/>
    </source>
</evidence>
<keyword evidence="7 10" id="KW-1133">Transmembrane helix</keyword>
<protein>
    <recommendedName>
        <fullName evidence="9 10">Polyprenol-phosphate-mannose--protein mannosyltransferase</fullName>
        <ecNumber evidence="10">2.4.1.-</ecNumber>
    </recommendedName>
</protein>
<evidence type="ECO:0000259" key="11">
    <source>
        <dbReference type="Pfam" id="PF02366"/>
    </source>
</evidence>
<keyword evidence="14" id="KW-1185">Reference proteome</keyword>
<feature type="transmembrane region" description="Helical" evidence="10">
    <location>
        <begin position="393"/>
        <end position="410"/>
    </location>
</feature>
<dbReference type="EC" id="2.4.1.-" evidence="10"/>
<feature type="transmembrane region" description="Helical" evidence="10">
    <location>
        <begin position="119"/>
        <end position="137"/>
    </location>
</feature>
<keyword evidence="10" id="KW-1003">Cell membrane</keyword>
<evidence type="ECO:0000256" key="6">
    <source>
        <dbReference type="ARBA" id="ARBA00022692"/>
    </source>
</evidence>
<dbReference type="STRING" id="1385520.N802_09550"/>
<feature type="transmembrane region" description="Helical" evidence="10">
    <location>
        <begin position="171"/>
        <end position="189"/>
    </location>
</feature>
<dbReference type="OrthoDB" id="9776737at2"/>
<comment type="pathway">
    <text evidence="2 10">Protein modification; protein glycosylation.</text>
</comment>
<dbReference type="InterPro" id="IPR032421">
    <property type="entry name" value="PMT_4TMC"/>
</dbReference>
<dbReference type="Pfam" id="PF02366">
    <property type="entry name" value="PMT"/>
    <property type="match status" value="1"/>
</dbReference>
<dbReference type="PANTHER" id="PTHR10050">
    <property type="entry name" value="DOLICHYL-PHOSPHATE-MANNOSE--PROTEIN MANNOSYLTRANSFERASE"/>
    <property type="match status" value="1"/>
</dbReference>
<evidence type="ECO:0000256" key="8">
    <source>
        <dbReference type="ARBA" id="ARBA00023136"/>
    </source>
</evidence>
<feature type="transmembrane region" description="Helical" evidence="10">
    <location>
        <begin position="439"/>
        <end position="462"/>
    </location>
</feature>
<evidence type="ECO:0000313" key="14">
    <source>
        <dbReference type="Proteomes" id="UP000030002"/>
    </source>
</evidence>
<evidence type="ECO:0000256" key="7">
    <source>
        <dbReference type="ARBA" id="ARBA00022989"/>
    </source>
</evidence>
<dbReference type="GO" id="GO:0004169">
    <property type="term" value="F:dolichyl-phosphate-mannose-protein mannosyltransferase activity"/>
    <property type="evidence" value="ECO:0007669"/>
    <property type="project" value="UniProtKB-UniRule"/>
</dbReference>
<dbReference type="InterPro" id="IPR003342">
    <property type="entry name" value="ArnT-like_N"/>
</dbReference>
<feature type="domain" description="Protein O-mannosyl-transferase C-terminal four TM" evidence="12">
    <location>
        <begin position="325"/>
        <end position="516"/>
    </location>
</feature>
<evidence type="ECO:0000256" key="2">
    <source>
        <dbReference type="ARBA" id="ARBA00004922"/>
    </source>
</evidence>
<reference evidence="13 14" key="1">
    <citation type="submission" date="2013-08" db="EMBL/GenBank/DDBJ databases">
        <title>The genome sequence of Knoellia sinensis.</title>
        <authorList>
            <person name="Zhu W."/>
            <person name="Wang G."/>
        </authorList>
    </citation>
    <scope>NUCLEOTIDE SEQUENCE [LARGE SCALE GENOMIC DNA]</scope>
    <source>
        <strain evidence="13 14">KCTC 19936</strain>
    </source>
</reference>
<evidence type="ECO:0000256" key="4">
    <source>
        <dbReference type="ARBA" id="ARBA00022676"/>
    </source>
</evidence>
<feature type="transmembrane region" description="Helical" evidence="10">
    <location>
        <begin position="278"/>
        <end position="300"/>
    </location>
</feature>
<evidence type="ECO:0000256" key="5">
    <source>
        <dbReference type="ARBA" id="ARBA00022679"/>
    </source>
</evidence>
<dbReference type="Proteomes" id="UP000030002">
    <property type="component" value="Unassembled WGS sequence"/>
</dbReference>
<feature type="domain" description="ArnT-like N-terminal" evidence="11">
    <location>
        <begin position="31"/>
        <end position="252"/>
    </location>
</feature>
<comment type="caution">
    <text evidence="13">The sequence shown here is derived from an EMBL/GenBank/DDBJ whole genome shotgun (WGS) entry which is preliminary data.</text>
</comment>
<evidence type="ECO:0000256" key="1">
    <source>
        <dbReference type="ARBA" id="ARBA00004127"/>
    </source>
</evidence>
<keyword evidence="8 10" id="KW-0472">Membrane</keyword>
<proteinExistence type="inferred from homology"/>
<evidence type="ECO:0000256" key="9">
    <source>
        <dbReference type="ARBA" id="ARBA00093617"/>
    </source>
</evidence>
<evidence type="ECO:0000256" key="10">
    <source>
        <dbReference type="RuleBase" id="RU367007"/>
    </source>
</evidence>
<dbReference type="GO" id="GO:0012505">
    <property type="term" value="C:endomembrane system"/>
    <property type="evidence" value="ECO:0007669"/>
    <property type="project" value="UniProtKB-SubCell"/>
</dbReference>
<dbReference type="GO" id="GO:0005886">
    <property type="term" value="C:plasma membrane"/>
    <property type="evidence" value="ECO:0007669"/>
    <property type="project" value="UniProtKB-SubCell"/>
</dbReference>
<keyword evidence="6 10" id="KW-0812">Transmembrane</keyword>
<gene>
    <name evidence="13" type="ORF">N802_09550</name>
</gene>
<dbReference type="Pfam" id="PF16192">
    <property type="entry name" value="PMT_4TMC"/>
    <property type="match status" value="1"/>
</dbReference>
<dbReference type="EMBL" id="AVPJ01000021">
    <property type="protein sequence ID" value="KGN30208.1"/>
    <property type="molecule type" value="Genomic_DNA"/>
</dbReference>
<feature type="transmembrane region" description="Helical" evidence="10">
    <location>
        <begin position="474"/>
        <end position="494"/>
    </location>
</feature>
<evidence type="ECO:0000259" key="12">
    <source>
        <dbReference type="Pfam" id="PF16192"/>
    </source>
</evidence>
<comment type="function">
    <text evidence="10">Protein O-mannosyltransferase that catalyzes the transfer of a single mannose residue from a polyprenol phospho-mannosyl lipidic donor to the hydroxyl group of selected serine and threonine residues in acceptor proteins.</text>
</comment>
<dbReference type="RefSeq" id="WP_035918978.1">
    <property type="nucleotide sequence ID" value="NZ_AVPJ01000021.1"/>
</dbReference>
<keyword evidence="5 10" id="KW-0808">Transferase</keyword>
<accession>A0A0A0IZH9</accession>
<dbReference type="PANTHER" id="PTHR10050:SF46">
    <property type="entry name" value="PROTEIN O-MANNOSYL-TRANSFERASE 2"/>
    <property type="match status" value="1"/>
</dbReference>
<dbReference type="UniPathway" id="UPA00378"/>
<feature type="transmembrane region" description="Helical" evidence="10">
    <location>
        <begin position="20"/>
        <end position="39"/>
    </location>
</feature>
<sequence>MTRTDELHARLLGTRPTDTLWGWLGPLFIAAVGGFLRFWQLGRPDSLVFDETYYVKQGWSLIEHGVEMRVEGKNEDADKLWNAGNVDVFSNQGDMVVHPPVGKWLIGAGEWLFGPTSSFGWRFAVAALGTLSILILGRVARRIFGSTMLGCIAALLLAVEGTHFVMSRTGILDIIVSFFALAGFAALVADRDTSRATLARRVARRAPGIPLKTTPWLGVRPWRWVAGLMLGLCVSTKWSGLFFLAVFGLMTVFWDMGARRAVGSPSWLRDGLFKDGPYAALQLVGTAAVTYVVSWSGWFASSNGYHRQWNTFHPGEGIQWLPAVLRNWVKYHQDMWQFNTTLSTPHSYQSNPWGWMIQARPTSFFYQGTKDGEGSCTVESCAQAVHTVGTVSVWWAGIVALLVCAFYWAVRRDWRAGAVLAGIVAGYLPWFMYQHRTIYAFYTVAFEPWVVLAIVFCIGLVLGGPSASPERRRLAAIGVGAYLLLTIGLFAWFYPLYAGEVVPYENWLRLMWFPSWI</sequence>
<dbReference type="InterPro" id="IPR027005">
    <property type="entry name" value="PMT-like"/>
</dbReference>
<comment type="similarity">
    <text evidence="3 10">Belongs to the glycosyltransferase 39 family.</text>
</comment>
<keyword evidence="4 10" id="KW-0328">Glycosyltransferase</keyword>
<feature type="transmembrane region" description="Helical" evidence="10">
    <location>
        <begin position="238"/>
        <end position="257"/>
    </location>
</feature>
<name>A0A0A0IZH9_9MICO</name>
<evidence type="ECO:0000313" key="13">
    <source>
        <dbReference type="EMBL" id="KGN30208.1"/>
    </source>
</evidence>
<organism evidence="13 14">
    <name type="scientific">Knoellia sinensis KCTC 19936</name>
    <dbReference type="NCBI Taxonomy" id="1385520"/>
    <lineage>
        <taxon>Bacteria</taxon>
        <taxon>Bacillati</taxon>
        <taxon>Actinomycetota</taxon>
        <taxon>Actinomycetes</taxon>
        <taxon>Micrococcales</taxon>
        <taxon>Intrasporangiaceae</taxon>
        <taxon>Knoellia</taxon>
    </lineage>
</organism>